<comment type="similarity">
    <text evidence="6 15">Belongs to the glycosyltransferase 2 family.</text>
</comment>
<gene>
    <name evidence="17" type="ORF">FNK824_LOCUS1441</name>
</gene>
<evidence type="ECO:0000256" key="9">
    <source>
        <dbReference type="ARBA" id="ARBA00022676"/>
    </source>
</evidence>
<organism evidence="17 18">
    <name type="scientific">Rotaria sordida</name>
    <dbReference type="NCBI Taxonomy" id="392033"/>
    <lineage>
        <taxon>Eukaryota</taxon>
        <taxon>Metazoa</taxon>
        <taxon>Spiralia</taxon>
        <taxon>Gnathifera</taxon>
        <taxon>Rotifera</taxon>
        <taxon>Eurotatoria</taxon>
        <taxon>Bdelloidea</taxon>
        <taxon>Philodinida</taxon>
        <taxon>Philodinidae</taxon>
        <taxon>Rotaria</taxon>
    </lineage>
</organism>
<evidence type="ECO:0000256" key="13">
    <source>
        <dbReference type="ARBA" id="ARBA00022842"/>
    </source>
</evidence>
<evidence type="ECO:0000313" key="17">
    <source>
        <dbReference type="EMBL" id="CAF3560810.1"/>
    </source>
</evidence>
<accession>A0A818KX11</accession>
<evidence type="ECO:0000256" key="3">
    <source>
        <dbReference type="ARBA" id="ARBA00001946"/>
    </source>
</evidence>
<dbReference type="GO" id="GO:0005789">
    <property type="term" value="C:endoplasmic reticulum membrane"/>
    <property type="evidence" value="ECO:0007669"/>
    <property type="project" value="TreeGrafter"/>
</dbReference>
<dbReference type="GO" id="GO:0046872">
    <property type="term" value="F:metal ion binding"/>
    <property type="evidence" value="ECO:0007669"/>
    <property type="project" value="UniProtKB-KW"/>
</dbReference>
<dbReference type="Gene3D" id="3.90.550.10">
    <property type="entry name" value="Spore Coat Polysaccharide Biosynthesis Protein SpsA, Chain A"/>
    <property type="match status" value="1"/>
</dbReference>
<evidence type="ECO:0000256" key="11">
    <source>
        <dbReference type="ARBA" id="ARBA00022723"/>
    </source>
</evidence>
<dbReference type="AlphaFoldDB" id="A0A818KX11"/>
<keyword evidence="14" id="KW-0464">Manganese</keyword>
<comment type="cofactor">
    <cofactor evidence="2">
        <name>Mn(2+)</name>
        <dbReference type="ChEBI" id="CHEBI:29035"/>
    </cofactor>
</comment>
<dbReference type="GO" id="GO:0004582">
    <property type="term" value="F:dolichyl-phosphate beta-D-mannosyltransferase activity"/>
    <property type="evidence" value="ECO:0007669"/>
    <property type="project" value="UniProtKB-UniRule"/>
</dbReference>
<comment type="subunit">
    <text evidence="15">Component of the dolichol-phosphate mannose (DPM) synthase complex.</text>
</comment>
<dbReference type="SUPFAM" id="SSF53448">
    <property type="entry name" value="Nucleotide-diphospho-sugar transferases"/>
    <property type="match status" value="1"/>
</dbReference>
<evidence type="ECO:0000256" key="1">
    <source>
        <dbReference type="ARBA" id="ARBA00001913"/>
    </source>
</evidence>
<dbReference type="CDD" id="cd06442">
    <property type="entry name" value="DPM1_like"/>
    <property type="match status" value="1"/>
</dbReference>
<comment type="catalytic activity">
    <reaction evidence="15">
        <text>a di-trans,poly-cis-dolichyl phosphate + GDP-alpha-D-mannose = a di-trans,poly-cis-dolichyl beta-D-mannosyl phosphate + GDP</text>
        <dbReference type="Rhea" id="RHEA:21184"/>
        <dbReference type="Rhea" id="RHEA-COMP:19498"/>
        <dbReference type="Rhea" id="RHEA-COMP:19501"/>
        <dbReference type="ChEBI" id="CHEBI:57527"/>
        <dbReference type="ChEBI" id="CHEBI:57683"/>
        <dbReference type="ChEBI" id="CHEBI:58189"/>
        <dbReference type="ChEBI" id="CHEBI:58211"/>
    </reaction>
</comment>
<evidence type="ECO:0000256" key="14">
    <source>
        <dbReference type="ARBA" id="ARBA00023211"/>
    </source>
</evidence>
<comment type="cofactor">
    <cofactor evidence="1">
        <name>Ca(2+)</name>
        <dbReference type="ChEBI" id="CHEBI:29108"/>
    </cofactor>
</comment>
<keyword evidence="10 15" id="KW-0808">Transferase</keyword>
<dbReference type="GO" id="GO:0035269">
    <property type="term" value="P:protein O-linked glycosylation via mannose"/>
    <property type="evidence" value="ECO:0007669"/>
    <property type="project" value="TreeGrafter"/>
</dbReference>
<evidence type="ECO:0000256" key="5">
    <source>
        <dbReference type="ARBA" id="ARBA00004922"/>
    </source>
</evidence>
<comment type="cofactor">
    <cofactor evidence="3">
        <name>Mg(2+)</name>
        <dbReference type="ChEBI" id="CHEBI:18420"/>
    </cofactor>
</comment>
<dbReference type="EC" id="2.4.1.83" evidence="7 15"/>
<dbReference type="UniPathway" id="UPA00378"/>
<dbReference type="Pfam" id="PF00535">
    <property type="entry name" value="Glycos_transf_2"/>
    <property type="match status" value="1"/>
</dbReference>
<evidence type="ECO:0000259" key="16">
    <source>
        <dbReference type="Pfam" id="PF00535"/>
    </source>
</evidence>
<evidence type="ECO:0000256" key="4">
    <source>
        <dbReference type="ARBA" id="ARBA00004240"/>
    </source>
</evidence>
<comment type="subcellular location">
    <subcellularLocation>
        <location evidence="4 15">Endoplasmic reticulum</location>
    </subcellularLocation>
</comment>
<evidence type="ECO:0000256" key="2">
    <source>
        <dbReference type="ARBA" id="ARBA00001936"/>
    </source>
</evidence>
<evidence type="ECO:0000256" key="8">
    <source>
        <dbReference type="ARBA" id="ARBA00014858"/>
    </source>
</evidence>
<evidence type="ECO:0000256" key="10">
    <source>
        <dbReference type="ARBA" id="ARBA00022679"/>
    </source>
</evidence>
<dbReference type="InterPro" id="IPR039528">
    <property type="entry name" value="DPM1-like"/>
</dbReference>
<comment type="pathway">
    <text evidence="5 15">Protein modification; protein glycosylation.</text>
</comment>
<keyword evidence="12 15" id="KW-0256">Endoplasmic reticulum</keyword>
<name>A0A818KX11_9BILA</name>
<dbReference type="GO" id="GO:0006488">
    <property type="term" value="P:dolichol-linked oligosaccharide biosynthetic process"/>
    <property type="evidence" value="ECO:0007669"/>
    <property type="project" value="TreeGrafter"/>
</dbReference>
<evidence type="ECO:0000256" key="15">
    <source>
        <dbReference type="RuleBase" id="RU365083"/>
    </source>
</evidence>
<comment type="caution">
    <text evidence="17">The sequence shown here is derived from an EMBL/GenBank/DDBJ whole genome shotgun (WGS) entry which is preliminary data.</text>
</comment>
<feature type="domain" description="Glycosyltransferase 2-like" evidence="16">
    <location>
        <begin position="27"/>
        <end position="195"/>
    </location>
</feature>
<dbReference type="InterPro" id="IPR001173">
    <property type="entry name" value="Glyco_trans_2-like"/>
</dbReference>
<evidence type="ECO:0000256" key="6">
    <source>
        <dbReference type="ARBA" id="ARBA00006739"/>
    </source>
</evidence>
<dbReference type="EMBL" id="CAJOBE010000074">
    <property type="protein sequence ID" value="CAF3560810.1"/>
    <property type="molecule type" value="Genomic_DNA"/>
</dbReference>
<proteinExistence type="inferred from homology"/>
<keyword evidence="9 15" id="KW-0328">Glycosyltransferase</keyword>
<dbReference type="PANTHER" id="PTHR43398:SF1">
    <property type="entry name" value="DOLICHOL-PHOSPHATE MANNOSYLTRANSFERASE SUBUNIT 1"/>
    <property type="match status" value="1"/>
</dbReference>
<dbReference type="Proteomes" id="UP000663874">
    <property type="component" value="Unassembled WGS sequence"/>
</dbReference>
<protein>
    <recommendedName>
        <fullName evidence="8 15">Dolichol-phosphate mannosyltransferase subunit 1</fullName>
        <ecNumber evidence="7 15">2.4.1.83</ecNumber>
    </recommendedName>
</protein>
<dbReference type="PANTHER" id="PTHR43398">
    <property type="entry name" value="DOLICHOL-PHOSPHATE MANNOSYLTRANSFERASE SUBUNIT 1"/>
    <property type="match status" value="1"/>
</dbReference>
<keyword evidence="11" id="KW-0479">Metal-binding</keyword>
<comment type="function">
    <text evidence="15">Transfers mannose from GDP-mannose to dolichol monophosphate to form dolichol phosphate mannose (Dol-P-Man) which is the mannosyl donor in pathways leading to N-glycosylation, glycosyl phosphatidylinositol membrane anchoring, and O-mannosylation of proteins.</text>
</comment>
<dbReference type="GO" id="GO:0006506">
    <property type="term" value="P:GPI anchor biosynthetic process"/>
    <property type="evidence" value="ECO:0007669"/>
    <property type="project" value="TreeGrafter"/>
</dbReference>
<sequence length="257" mass="29074">MPDEKYFELKLKGTKTKEAMPKSPFYSILLPTYNERENLPVVVALIEEYLNDTPHEIIIIDDNSPDGTQQIAIELQHQLGPEKIILKPRSGKLGLGSAYIHGSKYARGDFIIIMDVDLSHHPRYIPLFIEKQREGDYDVVTGSRYLPGGGVAGWNLKRKIISCGANYLTQLLLRPPISDVTGSFRLYRKSIFDQLISQCTSKGYVFQMEMIVRAVKAKLRIAQIPIIFVDRLYGESKLGGQEIVLFAKGVLQLTFLE</sequence>
<keyword evidence="13" id="KW-0460">Magnesium</keyword>
<evidence type="ECO:0000256" key="12">
    <source>
        <dbReference type="ARBA" id="ARBA00022824"/>
    </source>
</evidence>
<evidence type="ECO:0000256" key="7">
    <source>
        <dbReference type="ARBA" id="ARBA00012704"/>
    </source>
</evidence>
<reference evidence="17" key="1">
    <citation type="submission" date="2021-02" db="EMBL/GenBank/DDBJ databases">
        <authorList>
            <person name="Nowell W R."/>
        </authorList>
    </citation>
    <scope>NUCLEOTIDE SEQUENCE</scope>
</reference>
<dbReference type="FunFam" id="3.90.550.10:FF:000036">
    <property type="entry name" value="Dolichol-phosphate mannosyltransferase subunit 1"/>
    <property type="match status" value="1"/>
</dbReference>
<evidence type="ECO:0000313" key="18">
    <source>
        <dbReference type="Proteomes" id="UP000663874"/>
    </source>
</evidence>
<dbReference type="InterPro" id="IPR029044">
    <property type="entry name" value="Nucleotide-diphossugar_trans"/>
</dbReference>